<dbReference type="EMBL" id="LT853885">
    <property type="protein sequence ID" value="SMR03651.1"/>
    <property type="molecule type" value="Genomic_DNA"/>
</dbReference>
<dbReference type="Pfam" id="PF05360">
    <property type="entry name" value="YiaAB"/>
    <property type="match status" value="1"/>
</dbReference>
<dbReference type="Proteomes" id="UP000195953">
    <property type="component" value="Chromosome 1"/>
</dbReference>
<evidence type="ECO:0000313" key="3">
    <source>
        <dbReference type="EMBL" id="SMQ99625.1"/>
    </source>
</evidence>
<name>A0A1Y6HM79_9XANT</name>
<evidence type="ECO:0000313" key="6">
    <source>
        <dbReference type="Proteomes" id="UP000195953"/>
    </source>
</evidence>
<sequence length="154" mass="17167">MRTRIANKPSVAFVRASRVPLLGVGADVLGLWNAATMRNAKGYDVTLLLFGVFAAVSIRKRVRDRVDGIPMTAIRDGLAWFLWTGLVFGRRRAVAAEHRSVQRNADPERKRRLRGRTGATKPVRRSSRQDCPSSPKLRGRRRGRTVMPAAGFVC</sequence>
<dbReference type="GeneID" id="61894730"/>
<proteinExistence type="predicted"/>
<evidence type="ECO:0000259" key="2">
    <source>
        <dbReference type="Pfam" id="PF05360"/>
    </source>
</evidence>
<feature type="region of interest" description="Disordered" evidence="1">
    <location>
        <begin position="98"/>
        <end position="143"/>
    </location>
</feature>
<reference evidence="4 6" key="2">
    <citation type="submission" date="2017-05" db="EMBL/GenBank/DDBJ databases">
        <authorList>
            <person name="Song R."/>
            <person name="Chenine A.L."/>
            <person name="Ruprecht R.M."/>
        </authorList>
    </citation>
    <scope>NUCLEOTIDE SEQUENCE [LARGE SCALE GENOMIC DNA]</scope>
    <source>
        <strain evidence="4">PD5205</strain>
    </source>
</reference>
<gene>
    <name evidence="3" type="primary">yiaA</name>
    <name evidence="4" type="ORF">PD5205_02354</name>
    <name evidence="3" type="ORF">PD885_02387</name>
</gene>
<dbReference type="EMBL" id="LT853882">
    <property type="protein sequence ID" value="SMQ99625.1"/>
    <property type="molecule type" value="Genomic_DNA"/>
</dbReference>
<feature type="domain" description="YiaAB two helix" evidence="2">
    <location>
        <begin position="21"/>
        <end position="64"/>
    </location>
</feature>
<evidence type="ECO:0000313" key="5">
    <source>
        <dbReference type="Proteomes" id="UP000195877"/>
    </source>
</evidence>
<organism evidence="4 6">
    <name type="scientific">Xanthomonas fragariae</name>
    <dbReference type="NCBI Taxonomy" id="48664"/>
    <lineage>
        <taxon>Bacteria</taxon>
        <taxon>Pseudomonadati</taxon>
        <taxon>Pseudomonadota</taxon>
        <taxon>Gammaproteobacteria</taxon>
        <taxon>Lysobacterales</taxon>
        <taxon>Lysobacteraceae</taxon>
        <taxon>Xanthomonas</taxon>
    </lineage>
</organism>
<dbReference type="eggNOG" id="COG4682">
    <property type="taxonomic scope" value="Bacteria"/>
</dbReference>
<accession>A0A1Y6HM79</accession>
<feature type="compositionally biased region" description="Basic and acidic residues" evidence="1">
    <location>
        <begin position="98"/>
        <end position="109"/>
    </location>
</feature>
<dbReference type="AlphaFoldDB" id="A0A1Y6HM79"/>
<dbReference type="STRING" id="48664.BER92_11325"/>
<keyword evidence="5" id="KW-1185">Reference proteome</keyword>
<evidence type="ECO:0000313" key="4">
    <source>
        <dbReference type="EMBL" id="SMR03651.1"/>
    </source>
</evidence>
<protein>
    <submittedName>
        <fullName evidence="3 4">Membrane protein</fullName>
    </submittedName>
</protein>
<dbReference type="Proteomes" id="UP000195877">
    <property type="component" value="Chromosome 1"/>
</dbReference>
<dbReference type="RefSeq" id="WP_002801804.1">
    <property type="nucleotide sequence ID" value="NZ_CP016830.1"/>
</dbReference>
<evidence type="ECO:0000256" key="1">
    <source>
        <dbReference type="SAM" id="MobiDB-lite"/>
    </source>
</evidence>
<dbReference type="InterPro" id="IPR008024">
    <property type="entry name" value="YiaAB"/>
</dbReference>
<reference evidence="3 5" key="1">
    <citation type="submission" date="2017-05" db="EMBL/GenBank/DDBJ databases">
        <authorList>
            <person name="Blom J."/>
        </authorList>
    </citation>
    <scope>NUCLEOTIDE SEQUENCE [LARGE SCALE GENOMIC DNA]</scope>
    <source>
        <strain evidence="3">PD885</strain>
    </source>
</reference>